<evidence type="ECO:0000256" key="1">
    <source>
        <dbReference type="SAM" id="MobiDB-lite"/>
    </source>
</evidence>
<dbReference type="EMBL" id="LXQA010139207">
    <property type="protein sequence ID" value="MCI24028.1"/>
    <property type="molecule type" value="Genomic_DNA"/>
</dbReference>
<dbReference type="AlphaFoldDB" id="A0A392QIL3"/>
<organism evidence="2 3">
    <name type="scientific">Trifolium medium</name>
    <dbReference type="NCBI Taxonomy" id="97028"/>
    <lineage>
        <taxon>Eukaryota</taxon>
        <taxon>Viridiplantae</taxon>
        <taxon>Streptophyta</taxon>
        <taxon>Embryophyta</taxon>
        <taxon>Tracheophyta</taxon>
        <taxon>Spermatophyta</taxon>
        <taxon>Magnoliopsida</taxon>
        <taxon>eudicotyledons</taxon>
        <taxon>Gunneridae</taxon>
        <taxon>Pentapetalae</taxon>
        <taxon>rosids</taxon>
        <taxon>fabids</taxon>
        <taxon>Fabales</taxon>
        <taxon>Fabaceae</taxon>
        <taxon>Papilionoideae</taxon>
        <taxon>50 kb inversion clade</taxon>
        <taxon>NPAAA clade</taxon>
        <taxon>Hologalegina</taxon>
        <taxon>IRL clade</taxon>
        <taxon>Trifolieae</taxon>
        <taxon>Trifolium</taxon>
    </lineage>
</organism>
<feature type="non-terminal residue" evidence="2">
    <location>
        <position position="36"/>
    </location>
</feature>
<sequence>MVKRRIPDAAMKMGTVENTTATEKRLPYCGERTQLG</sequence>
<proteinExistence type="predicted"/>
<feature type="region of interest" description="Disordered" evidence="1">
    <location>
        <begin position="1"/>
        <end position="24"/>
    </location>
</feature>
<dbReference type="Proteomes" id="UP000265520">
    <property type="component" value="Unassembled WGS sequence"/>
</dbReference>
<accession>A0A392QIL3</accession>
<reference evidence="2 3" key="1">
    <citation type="journal article" date="2018" name="Front. Plant Sci.">
        <title>Red Clover (Trifolium pratense) and Zigzag Clover (T. medium) - A Picture of Genomic Similarities and Differences.</title>
        <authorList>
            <person name="Dluhosova J."/>
            <person name="Istvanek J."/>
            <person name="Nedelnik J."/>
            <person name="Repkova J."/>
        </authorList>
    </citation>
    <scope>NUCLEOTIDE SEQUENCE [LARGE SCALE GENOMIC DNA]</scope>
    <source>
        <strain evidence="3">cv. 10/8</strain>
        <tissue evidence="2">Leaf</tissue>
    </source>
</reference>
<protein>
    <submittedName>
        <fullName evidence="2">Uncharacterized protein</fullName>
    </submittedName>
</protein>
<comment type="caution">
    <text evidence="2">The sequence shown here is derived from an EMBL/GenBank/DDBJ whole genome shotgun (WGS) entry which is preliminary data.</text>
</comment>
<evidence type="ECO:0000313" key="2">
    <source>
        <dbReference type="EMBL" id="MCI24028.1"/>
    </source>
</evidence>
<evidence type="ECO:0000313" key="3">
    <source>
        <dbReference type="Proteomes" id="UP000265520"/>
    </source>
</evidence>
<keyword evidence="3" id="KW-1185">Reference proteome</keyword>
<name>A0A392QIL3_9FABA</name>